<organism evidence="7 8">
    <name type="scientific">Oleiphilus messinensis</name>
    <dbReference type="NCBI Taxonomy" id="141451"/>
    <lineage>
        <taxon>Bacteria</taxon>
        <taxon>Pseudomonadati</taxon>
        <taxon>Pseudomonadota</taxon>
        <taxon>Gammaproteobacteria</taxon>
        <taxon>Oceanospirillales</taxon>
        <taxon>Oleiphilaceae</taxon>
        <taxon>Oleiphilus</taxon>
    </lineage>
</organism>
<dbReference type="GO" id="GO:0046872">
    <property type="term" value="F:metal ion binding"/>
    <property type="evidence" value="ECO:0007669"/>
    <property type="project" value="UniProtKB-KW"/>
</dbReference>
<evidence type="ECO:0000256" key="3">
    <source>
        <dbReference type="ARBA" id="ARBA00022801"/>
    </source>
</evidence>
<dbReference type="RefSeq" id="WP_087462849.1">
    <property type="nucleotide sequence ID" value="NZ_CP021425.1"/>
</dbReference>
<proteinExistence type="inferred from homology"/>
<dbReference type="InterPro" id="IPR036866">
    <property type="entry name" value="RibonucZ/Hydroxyglut_hydro"/>
</dbReference>
<dbReference type="InterPro" id="IPR001279">
    <property type="entry name" value="Metallo-B-lactamas"/>
</dbReference>
<evidence type="ECO:0000313" key="8">
    <source>
        <dbReference type="Proteomes" id="UP000196027"/>
    </source>
</evidence>
<dbReference type="InterPro" id="IPR051013">
    <property type="entry name" value="MBL_superfamily_lactonases"/>
</dbReference>
<dbReference type="GO" id="GO:0016787">
    <property type="term" value="F:hydrolase activity"/>
    <property type="evidence" value="ECO:0007669"/>
    <property type="project" value="UniProtKB-KW"/>
</dbReference>
<gene>
    <name evidence="7" type="ORF">OLMES_4005</name>
</gene>
<evidence type="ECO:0000256" key="4">
    <source>
        <dbReference type="ARBA" id="ARBA00022833"/>
    </source>
</evidence>
<evidence type="ECO:0000256" key="2">
    <source>
        <dbReference type="ARBA" id="ARBA00022723"/>
    </source>
</evidence>
<dbReference type="CDD" id="cd07730">
    <property type="entry name" value="metallo-hydrolase-like_MBL-fold"/>
    <property type="match status" value="1"/>
</dbReference>
<dbReference type="Pfam" id="PF00753">
    <property type="entry name" value="Lactamase_B"/>
    <property type="match status" value="1"/>
</dbReference>
<evidence type="ECO:0000259" key="6">
    <source>
        <dbReference type="SMART" id="SM00849"/>
    </source>
</evidence>
<sequence length="305" mass="34457">MKLPRLILPFVFAVSVFNSQADERSLSPSGNAETIGFSVIHTAKSAGAQEAMVVSSGSWWTRRQLVQTAVLIQHPNGDVMIDTGLGINIDKQFEDNGFLDSQLFKYEELYPAATQFKDNEYDWTRLNRIVPTHLHWDHASGLEDFPDIPVWVQEREYEEATHGKPPAHLPSQFASSRIAWHFFEMSDQPYAGFAKSLDIYGDGSIVLVDLSGHSAGQVGIFLTVSSGKRYFFIGDTTWTLKGVEDNASRPGFLNWMVKIDYNEAQNSSQIENIHDLKVRDDRVTIVPAHDEIVMAKLPRYPEFEF</sequence>
<keyword evidence="5" id="KW-0732">Signal</keyword>
<dbReference type="Proteomes" id="UP000196027">
    <property type="component" value="Chromosome"/>
</dbReference>
<feature type="chain" id="PRO_5013095702" evidence="5">
    <location>
        <begin position="22"/>
        <end position="305"/>
    </location>
</feature>
<dbReference type="Gene3D" id="3.60.15.10">
    <property type="entry name" value="Ribonuclease Z/Hydroxyacylglutathione hydrolase-like"/>
    <property type="match status" value="1"/>
</dbReference>
<keyword evidence="4" id="KW-0862">Zinc</keyword>
<feature type="signal peptide" evidence="5">
    <location>
        <begin position="1"/>
        <end position="21"/>
    </location>
</feature>
<keyword evidence="3 7" id="KW-0378">Hydrolase</keyword>
<evidence type="ECO:0000313" key="7">
    <source>
        <dbReference type="EMBL" id="ARU58024.1"/>
    </source>
</evidence>
<dbReference type="AlphaFoldDB" id="A0A1Y0IF75"/>
<dbReference type="SMART" id="SM00849">
    <property type="entry name" value="Lactamase_B"/>
    <property type="match status" value="1"/>
</dbReference>
<comment type="similarity">
    <text evidence="1">Belongs to the metallo-beta-lactamase superfamily.</text>
</comment>
<dbReference type="PANTHER" id="PTHR42978:SF3">
    <property type="entry name" value="BLR3078 PROTEIN"/>
    <property type="match status" value="1"/>
</dbReference>
<protein>
    <submittedName>
        <fullName evidence="7">Zn-dependent hydrolase</fullName>
    </submittedName>
</protein>
<dbReference type="KEGG" id="ome:OLMES_4005"/>
<dbReference type="EMBL" id="CP021425">
    <property type="protein sequence ID" value="ARU58024.1"/>
    <property type="molecule type" value="Genomic_DNA"/>
</dbReference>
<keyword evidence="8" id="KW-1185">Reference proteome</keyword>
<evidence type="ECO:0000256" key="1">
    <source>
        <dbReference type="ARBA" id="ARBA00007749"/>
    </source>
</evidence>
<dbReference type="OrthoDB" id="9802991at2"/>
<name>A0A1Y0IF75_9GAMM</name>
<feature type="domain" description="Metallo-beta-lactamase" evidence="6">
    <location>
        <begin position="66"/>
        <end position="289"/>
    </location>
</feature>
<dbReference type="SUPFAM" id="SSF56281">
    <property type="entry name" value="Metallo-hydrolase/oxidoreductase"/>
    <property type="match status" value="1"/>
</dbReference>
<reference evidence="7 8" key="1">
    <citation type="submission" date="2017-05" db="EMBL/GenBank/DDBJ databases">
        <title>Genomic insights into alkan degradation activity of Oleiphilus messinensis.</title>
        <authorList>
            <person name="Kozyavkin S.A."/>
            <person name="Slesarev A.I."/>
            <person name="Golyshin P.N."/>
            <person name="Korzhenkov A."/>
            <person name="Golyshina O.N."/>
            <person name="Toshchakov S.V."/>
        </authorList>
    </citation>
    <scope>NUCLEOTIDE SEQUENCE [LARGE SCALE GENOMIC DNA]</scope>
    <source>
        <strain evidence="7 8">ME102</strain>
    </source>
</reference>
<evidence type="ECO:0000256" key="5">
    <source>
        <dbReference type="SAM" id="SignalP"/>
    </source>
</evidence>
<accession>A0A1Y0IF75</accession>
<keyword evidence="2" id="KW-0479">Metal-binding</keyword>
<dbReference type="PANTHER" id="PTHR42978">
    <property type="entry name" value="QUORUM-QUENCHING LACTONASE YTNP-RELATED-RELATED"/>
    <property type="match status" value="1"/>
</dbReference>